<proteinExistence type="predicted"/>
<feature type="region of interest" description="Disordered" evidence="8">
    <location>
        <begin position="22"/>
        <end position="41"/>
    </location>
</feature>
<evidence type="ECO:0000256" key="1">
    <source>
        <dbReference type="ARBA" id="ARBA00004141"/>
    </source>
</evidence>
<dbReference type="InterPro" id="IPR004648">
    <property type="entry name" value="Oligpept_transpt"/>
</dbReference>
<accession>A0A8S2H795</accession>
<dbReference type="GO" id="GO:0016020">
    <property type="term" value="C:membrane"/>
    <property type="evidence" value="ECO:0007669"/>
    <property type="project" value="UniProtKB-SubCell"/>
</dbReference>
<comment type="caution">
    <text evidence="11">The sequence shown here is derived from an EMBL/GenBank/DDBJ whole genome shotgun (WGS) entry which is preliminary data.</text>
</comment>
<evidence type="ECO:0000256" key="5">
    <source>
        <dbReference type="ARBA" id="ARBA00022927"/>
    </source>
</evidence>
<feature type="transmembrane region" description="Helical" evidence="9">
    <location>
        <begin position="128"/>
        <end position="146"/>
    </location>
</feature>
<evidence type="ECO:0000256" key="9">
    <source>
        <dbReference type="SAM" id="Phobius"/>
    </source>
</evidence>
<keyword evidence="2" id="KW-0813">Transport</keyword>
<dbReference type="Pfam" id="PF03169">
    <property type="entry name" value="OPT"/>
    <property type="match status" value="1"/>
</dbReference>
<dbReference type="Proteomes" id="UP000682733">
    <property type="component" value="Unassembled WGS sequence"/>
</dbReference>
<evidence type="ECO:0000313" key="10">
    <source>
        <dbReference type="EMBL" id="CAF0825267.1"/>
    </source>
</evidence>
<name>A0A8S2H795_9BILA</name>
<dbReference type="Proteomes" id="UP000677228">
    <property type="component" value="Unassembled WGS sequence"/>
</dbReference>
<dbReference type="EMBL" id="CAJNOK010001691">
    <property type="protein sequence ID" value="CAF0825267.1"/>
    <property type="molecule type" value="Genomic_DNA"/>
</dbReference>
<keyword evidence="5" id="KW-0653">Protein transport</keyword>
<evidence type="ECO:0000256" key="8">
    <source>
        <dbReference type="SAM" id="MobiDB-lite"/>
    </source>
</evidence>
<dbReference type="GO" id="GO:0015031">
    <property type="term" value="P:protein transport"/>
    <property type="evidence" value="ECO:0007669"/>
    <property type="project" value="UniProtKB-KW"/>
</dbReference>
<dbReference type="PANTHER" id="PTHR22601">
    <property type="entry name" value="ISP4 LIKE PROTEIN"/>
    <property type="match status" value="1"/>
</dbReference>
<dbReference type="InterPro" id="IPR004813">
    <property type="entry name" value="OPT"/>
</dbReference>
<evidence type="ECO:0000256" key="3">
    <source>
        <dbReference type="ARBA" id="ARBA00022692"/>
    </source>
</evidence>
<organism evidence="11 12">
    <name type="scientific">Didymodactylos carnosus</name>
    <dbReference type="NCBI Taxonomy" id="1234261"/>
    <lineage>
        <taxon>Eukaryota</taxon>
        <taxon>Metazoa</taxon>
        <taxon>Spiralia</taxon>
        <taxon>Gnathifera</taxon>
        <taxon>Rotifera</taxon>
        <taxon>Eurotatoria</taxon>
        <taxon>Bdelloidea</taxon>
        <taxon>Philodinida</taxon>
        <taxon>Philodinidae</taxon>
        <taxon>Didymodactylos</taxon>
    </lineage>
</organism>
<keyword evidence="7 9" id="KW-0472">Membrane</keyword>
<comment type="subcellular location">
    <subcellularLocation>
        <location evidence="1">Membrane</location>
        <topology evidence="1">Multi-pass membrane protein</topology>
    </subcellularLocation>
</comment>
<keyword evidence="4" id="KW-0571">Peptide transport</keyword>
<evidence type="ECO:0000256" key="7">
    <source>
        <dbReference type="ARBA" id="ARBA00023136"/>
    </source>
</evidence>
<protein>
    <submittedName>
        <fullName evidence="11">Uncharacterized protein</fullName>
    </submittedName>
</protein>
<gene>
    <name evidence="10" type="ORF">OVA965_LOCUS5862</name>
    <name evidence="11" type="ORF">TMI583_LOCUS5861</name>
</gene>
<sequence>MTNDHRPFRRLTEYELSAVGTSVNNTRDSGQDEHGYPASDNIDSEQVSFEETASVVSNKDDKRIFMARVLPSKEFRLWLITWKFSLNPGQFTIKEHALIFIMAQVSSLTTPAALKIQQGLWNINPPGFGLALFFVILAQLIGYNIARTAVARGTLARQTDARGTLARQTDARETFARWTLARSVRTQMSQEAKTSNKVTHDIVADGVSHLSDQAVASLPDLRNLKKTIRRIRQKLKILIHYQRHAIQWSSRLT</sequence>
<dbReference type="GO" id="GO:0035673">
    <property type="term" value="F:oligopeptide transmembrane transporter activity"/>
    <property type="evidence" value="ECO:0007669"/>
    <property type="project" value="InterPro"/>
</dbReference>
<dbReference type="AlphaFoldDB" id="A0A8S2H795"/>
<reference evidence="11" key="1">
    <citation type="submission" date="2021-02" db="EMBL/GenBank/DDBJ databases">
        <authorList>
            <person name="Nowell W R."/>
        </authorList>
    </citation>
    <scope>NUCLEOTIDE SEQUENCE</scope>
</reference>
<keyword evidence="3 9" id="KW-0812">Transmembrane</keyword>
<evidence type="ECO:0000256" key="6">
    <source>
        <dbReference type="ARBA" id="ARBA00022989"/>
    </source>
</evidence>
<evidence type="ECO:0000313" key="12">
    <source>
        <dbReference type="Proteomes" id="UP000682733"/>
    </source>
</evidence>
<evidence type="ECO:0000256" key="2">
    <source>
        <dbReference type="ARBA" id="ARBA00022448"/>
    </source>
</evidence>
<evidence type="ECO:0000256" key="4">
    <source>
        <dbReference type="ARBA" id="ARBA00022856"/>
    </source>
</evidence>
<dbReference type="EMBL" id="CAJOBA010001692">
    <property type="protein sequence ID" value="CAF3609778.1"/>
    <property type="molecule type" value="Genomic_DNA"/>
</dbReference>
<evidence type="ECO:0000313" key="11">
    <source>
        <dbReference type="EMBL" id="CAF3609778.1"/>
    </source>
</evidence>
<keyword evidence="6 9" id="KW-1133">Transmembrane helix</keyword>